<dbReference type="Proteomes" id="UP000708208">
    <property type="component" value="Unassembled WGS sequence"/>
</dbReference>
<comment type="caution">
    <text evidence="1">The sequence shown here is derived from an EMBL/GenBank/DDBJ whole genome shotgun (WGS) entry which is preliminary data.</text>
</comment>
<dbReference type="AlphaFoldDB" id="A0A8J2P2K0"/>
<gene>
    <name evidence="1" type="ORF">AFUS01_LOCUS17450</name>
</gene>
<name>A0A8J2P2K0_9HEXA</name>
<evidence type="ECO:0000313" key="1">
    <source>
        <dbReference type="EMBL" id="CAG7728689.1"/>
    </source>
</evidence>
<keyword evidence="2" id="KW-1185">Reference proteome</keyword>
<proteinExistence type="predicted"/>
<sequence length="132" mass="14183">WAELLNSPSSFCNETGTWIETIDVESSSAVFGDTNLFNGNLRIAKSVTLKGRNLSNTLGDGNKFNGDVIVEGQFLKNGVPVSLEGLLENTGELSGNVLIDGEILKERDANETMKLINSALSSVSFPVILLNH</sequence>
<organism evidence="1 2">
    <name type="scientific">Allacma fusca</name>
    <dbReference type="NCBI Taxonomy" id="39272"/>
    <lineage>
        <taxon>Eukaryota</taxon>
        <taxon>Metazoa</taxon>
        <taxon>Ecdysozoa</taxon>
        <taxon>Arthropoda</taxon>
        <taxon>Hexapoda</taxon>
        <taxon>Collembola</taxon>
        <taxon>Symphypleona</taxon>
        <taxon>Sminthuridae</taxon>
        <taxon>Allacma</taxon>
    </lineage>
</organism>
<dbReference type="EMBL" id="CAJVCH010166856">
    <property type="protein sequence ID" value="CAG7728689.1"/>
    <property type="molecule type" value="Genomic_DNA"/>
</dbReference>
<protein>
    <submittedName>
        <fullName evidence="1">Uncharacterized protein</fullName>
    </submittedName>
</protein>
<feature type="non-terminal residue" evidence="1">
    <location>
        <position position="1"/>
    </location>
</feature>
<evidence type="ECO:0000313" key="2">
    <source>
        <dbReference type="Proteomes" id="UP000708208"/>
    </source>
</evidence>
<accession>A0A8J2P2K0</accession>
<reference evidence="1" key="1">
    <citation type="submission" date="2021-06" db="EMBL/GenBank/DDBJ databases">
        <authorList>
            <person name="Hodson N. C."/>
            <person name="Mongue J. A."/>
            <person name="Jaron S. K."/>
        </authorList>
    </citation>
    <scope>NUCLEOTIDE SEQUENCE</scope>
</reference>